<keyword evidence="5" id="KW-0547">Nucleotide-binding</keyword>
<evidence type="ECO:0000256" key="9">
    <source>
        <dbReference type="ARBA" id="ARBA00023128"/>
    </source>
</evidence>
<comment type="caution">
    <text evidence="16">The sequence shown here is derived from an EMBL/GenBank/DDBJ whole genome shotgun (WGS) entry which is preliminary data.</text>
</comment>
<keyword evidence="9" id="KW-0496">Mitochondrion</keyword>
<comment type="catalytic activity">
    <reaction evidence="11">
        <text>GTP + H2O = GDP + phosphate + H(+)</text>
        <dbReference type="Rhea" id="RHEA:19669"/>
        <dbReference type="ChEBI" id="CHEBI:15377"/>
        <dbReference type="ChEBI" id="CHEBI:15378"/>
        <dbReference type="ChEBI" id="CHEBI:37565"/>
        <dbReference type="ChEBI" id="CHEBI:43474"/>
        <dbReference type="ChEBI" id="CHEBI:58189"/>
    </reaction>
    <physiologicalReaction direction="left-to-right" evidence="11">
        <dbReference type="Rhea" id="RHEA:19670"/>
    </physiologicalReaction>
</comment>
<evidence type="ECO:0000256" key="7">
    <source>
        <dbReference type="ARBA" id="ARBA00022845"/>
    </source>
</evidence>
<dbReference type="PRINTS" id="PR00315">
    <property type="entry name" value="ELONGATNFCT"/>
</dbReference>
<dbReference type="GO" id="GO:0006417">
    <property type="term" value="P:regulation of translation"/>
    <property type="evidence" value="ECO:0007669"/>
    <property type="project" value="UniProtKB-KW"/>
</dbReference>
<dbReference type="InterPro" id="IPR000795">
    <property type="entry name" value="T_Tr_GTP-bd_dom"/>
</dbReference>
<dbReference type="GO" id="GO:0005829">
    <property type="term" value="C:cytosol"/>
    <property type="evidence" value="ECO:0007669"/>
    <property type="project" value="GOC"/>
</dbReference>
<dbReference type="EMBL" id="JAPVEA010000002">
    <property type="protein sequence ID" value="KAJ5460785.1"/>
    <property type="molecule type" value="Genomic_DNA"/>
</dbReference>
<dbReference type="GO" id="GO:0003924">
    <property type="term" value="F:GTPase activity"/>
    <property type="evidence" value="ECO:0007669"/>
    <property type="project" value="InterPro"/>
</dbReference>
<dbReference type="InterPro" id="IPR031157">
    <property type="entry name" value="G_TR_CS"/>
</dbReference>
<dbReference type="CDD" id="cd01883">
    <property type="entry name" value="EF1_alpha"/>
    <property type="match status" value="1"/>
</dbReference>
<dbReference type="GO" id="GO:0002184">
    <property type="term" value="P:cytoplasmic translational termination"/>
    <property type="evidence" value="ECO:0007669"/>
    <property type="project" value="UniProtKB-ARBA"/>
</dbReference>
<evidence type="ECO:0000256" key="11">
    <source>
        <dbReference type="ARBA" id="ARBA00049117"/>
    </source>
</evidence>
<organism evidence="16 17">
    <name type="scientific">Penicillium daleae</name>
    <dbReference type="NCBI Taxonomy" id="63821"/>
    <lineage>
        <taxon>Eukaryota</taxon>
        <taxon>Fungi</taxon>
        <taxon>Dikarya</taxon>
        <taxon>Ascomycota</taxon>
        <taxon>Pezizomycotina</taxon>
        <taxon>Eurotiomycetes</taxon>
        <taxon>Eurotiomycetidae</taxon>
        <taxon>Eurotiales</taxon>
        <taxon>Aspergillaceae</taxon>
        <taxon>Penicillium</taxon>
    </lineage>
</organism>
<dbReference type="Pfam" id="PF00009">
    <property type="entry name" value="GTP_EFTU"/>
    <property type="match status" value="1"/>
</dbReference>
<dbReference type="InterPro" id="IPR005225">
    <property type="entry name" value="Small_GTP-bd"/>
</dbReference>
<evidence type="ECO:0000256" key="14">
    <source>
        <dbReference type="SAM" id="MobiDB-lite"/>
    </source>
</evidence>
<keyword evidence="10" id="KW-0342">GTP-binding</keyword>
<keyword evidence="8" id="KW-0648">Protein biosynthesis</keyword>
<evidence type="ECO:0000256" key="8">
    <source>
        <dbReference type="ARBA" id="ARBA00022917"/>
    </source>
</evidence>
<feature type="compositionally biased region" description="Pro residues" evidence="14">
    <location>
        <begin position="294"/>
        <end position="303"/>
    </location>
</feature>
<gene>
    <name evidence="16" type="ORF">N7458_002337</name>
</gene>
<feature type="compositionally biased region" description="Polar residues" evidence="14">
    <location>
        <begin position="318"/>
        <end position="328"/>
    </location>
</feature>
<dbReference type="AlphaFoldDB" id="A0AAD6CCM5"/>
<dbReference type="InterPro" id="IPR009001">
    <property type="entry name" value="Transl_elong_EF1A/Init_IF2_C"/>
</dbReference>
<dbReference type="GO" id="GO:0005525">
    <property type="term" value="F:GTP binding"/>
    <property type="evidence" value="ECO:0007669"/>
    <property type="project" value="UniProtKB-KW"/>
</dbReference>
<sequence length="851" mass="91393">MSRHRVKNVGYDDDEFDDDDGYDSPDPEEQEFLQQCTAAVVGQLRAGQPSLTATTEEVQEALWHYYNDIDKAVNYLRGVYLFPPSICPRLLARSSWFAGGGVCMCKKEKEVKKQAAPAVQKSRVQAGKFTYFVYTLVEVLDIVLTGLPVPGFPAPLPAAAHFSAADFFRDCPWLNVPAHRKADILVEPLYPRLGLLGGAPESGGKMSKLAALAAARKKKEGEKAAAAPEVPSTPQPECLDGPPPKPSGTPLSLSERLAASKLSKSSETNGGLRRLGRPGASVSLPARQQLVPEPSKPSPPSLPEPTKQEEPDTKPEPQKTTPNIRASPSTFASVILGNAAGPTMAEPSHLNSNNVDLLQIYGQDHAEPFDFAAPSPDDVVMNAQSTAKGFKSKPAGPKAAGGQKGQSDLAGGMKDLSVEEKVTVKSKNLDVVAEYNKSTRKKSASFVVIGHVDAGKSTLMGRLLADQGAIDQRTLDKYRKEAEKIGKGSFALAWVLDQGSEERARGVTIDIATNKFETETTAFTIVDAPGHRDFVPNMIAGASQADFAVLVIDSSVGKFESGLKGQTKEHALLVRSMGVQKIIVAVNKMDTVQWDIERFQEIEQQISAFLTTAGFQPKNIAFVPCSGVLGDNITRRSEDPKSLWYTGRTLLEELETSEPYTHALDKPLRMTIGDVFRGGVQNPISISGRLDAGSLQMGDQILTMPSGETALIRSVEVDGEPSDWAVAGQNVVLHLANIDPIHLRSGDVVCRASAPIKTITSFTAKVLAFEHLMPMQVDVHRGRLHVPGRISKLVASLDKTSGAALKKRPKIVAPGTVARVVVEIDQAVPLEAPTRIVLRAGGTTVAAGLLE</sequence>
<dbReference type="FunFam" id="3.40.50.300:FF:000204">
    <property type="entry name" value="Translation elongation factor Tu"/>
    <property type="match status" value="1"/>
</dbReference>
<comment type="subunit">
    <text evidence="12">Component of the Dom34-Hbs1 complex, also named Pelota-HBS1L complex, composed of dom34 and hbs1.</text>
</comment>
<evidence type="ECO:0000313" key="16">
    <source>
        <dbReference type="EMBL" id="KAJ5460785.1"/>
    </source>
</evidence>
<dbReference type="Pfam" id="PF08938">
    <property type="entry name" value="HBS1_N"/>
    <property type="match status" value="1"/>
</dbReference>
<evidence type="ECO:0000256" key="6">
    <source>
        <dbReference type="ARBA" id="ARBA00022801"/>
    </source>
</evidence>
<reference evidence="16" key="2">
    <citation type="journal article" date="2023" name="IMA Fungus">
        <title>Comparative genomic study of the Penicillium genus elucidates a diverse pangenome and 15 lateral gene transfer events.</title>
        <authorList>
            <person name="Petersen C."/>
            <person name="Sorensen T."/>
            <person name="Nielsen M.R."/>
            <person name="Sondergaard T.E."/>
            <person name="Sorensen J.L."/>
            <person name="Fitzpatrick D.A."/>
            <person name="Frisvad J.C."/>
            <person name="Nielsen K.L."/>
        </authorList>
    </citation>
    <scope>NUCLEOTIDE SEQUENCE</scope>
    <source>
        <strain evidence="16">IBT 16125</strain>
    </source>
</reference>
<dbReference type="FunFam" id="2.40.30.10:FF:000070">
    <property type="entry name" value="Translation elongation factor EF-1 subunit"/>
    <property type="match status" value="1"/>
</dbReference>
<evidence type="ECO:0000256" key="5">
    <source>
        <dbReference type="ARBA" id="ARBA00022741"/>
    </source>
</evidence>
<dbReference type="InterPro" id="IPR027417">
    <property type="entry name" value="P-loop_NTPase"/>
</dbReference>
<evidence type="ECO:0000313" key="17">
    <source>
        <dbReference type="Proteomes" id="UP001213681"/>
    </source>
</evidence>
<evidence type="ECO:0000256" key="4">
    <source>
        <dbReference type="ARBA" id="ARBA00022490"/>
    </source>
</evidence>
<feature type="region of interest" description="Disordered" evidence="14">
    <location>
        <begin position="386"/>
        <end position="410"/>
    </location>
</feature>
<dbReference type="InterPro" id="IPR050100">
    <property type="entry name" value="TRAFAC_GTPase_members"/>
</dbReference>
<feature type="compositionally biased region" description="Basic and acidic residues" evidence="14">
    <location>
        <begin position="306"/>
        <end position="317"/>
    </location>
</feature>
<dbReference type="InterPro" id="IPR009000">
    <property type="entry name" value="Transl_B-barrel_sf"/>
</dbReference>
<dbReference type="Pfam" id="PF22594">
    <property type="entry name" value="GTP-eEF1A_C"/>
    <property type="match status" value="1"/>
</dbReference>
<keyword evidence="7" id="KW-0810">Translation regulation</keyword>
<dbReference type="SUPFAM" id="SSF50447">
    <property type="entry name" value="Translation proteins"/>
    <property type="match status" value="1"/>
</dbReference>
<dbReference type="Gene3D" id="2.40.30.10">
    <property type="entry name" value="Translation factors"/>
    <property type="match status" value="2"/>
</dbReference>
<dbReference type="NCBIfam" id="TIGR00231">
    <property type="entry name" value="small_GTP"/>
    <property type="match status" value="1"/>
</dbReference>
<dbReference type="GO" id="GO:1990533">
    <property type="term" value="C:Dom34-Hbs1 complex"/>
    <property type="evidence" value="ECO:0007669"/>
    <property type="project" value="UniProtKB-ARBA"/>
</dbReference>
<dbReference type="RefSeq" id="XP_056769827.1">
    <property type="nucleotide sequence ID" value="XM_056905720.1"/>
</dbReference>
<accession>A0AAD6CCM5</accession>
<comment type="similarity">
    <text evidence="2">Belongs to the TRAFAC class translation factor GTPase superfamily. Classic translation factor GTPase family. EF-Tu/EF-1A subfamily.</text>
</comment>
<reference evidence="16" key="1">
    <citation type="submission" date="2022-12" db="EMBL/GenBank/DDBJ databases">
        <authorList>
            <person name="Petersen C."/>
        </authorList>
    </citation>
    <scope>NUCLEOTIDE SEQUENCE</scope>
    <source>
        <strain evidence="16">IBT 16125</strain>
    </source>
</reference>
<feature type="domain" description="Tr-type G" evidence="15">
    <location>
        <begin position="441"/>
        <end position="668"/>
    </location>
</feature>
<evidence type="ECO:0000256" key="3">
    <source>
        <dbReference type="ARBA" id="ARBA00013870"/>
    </source>
</evidence>
<evidence type="ECO:0000256" key="13">
    <source>
        <dbReference type="ARBA" id="ARBA00074866"/>
    </source>
</evidence>
<dbReference type="Proteomes" id="UP001213681">
    <property type="component" value="Unassembled WGS sequence"/>
</dbReference>
<dbReference type="InterPro" id="IPR054696">
    <property type="entry name" value="GTP-eEF1A_C"/>
</dbReference>
<dbReference type="GeneID" id="81595963"/>
<keyword evidence="17" id="KW-1185">Reference proteome</keyword>
<dbReference type="PANTHER" id="PTHR23115">
    <property type="entry name" value="TRANSLATION FACTOR"/>
    <property type="match status" value="1"/>
</dbReference>
<keyword evidence="6" id="KW-0378">Hydrolase</keyword>
<name>A0AAD6CCM5_9EURO</name>
<dbReference type="Gene3D" id="3.40.50.300">
    <property type="entry name" value="P-loop containing nucleotide triphosphate hydrolases"/>
    <property type="match status" value="1"/>
</dbReference>
<keyword evidence="4" id="KW-0963">Cytoplasm</keyword>
<dbReference type="CDD" id="cd16267">
    <property type="entry name" value="HBS1-like_II"/>
    <property type="match status" value="1"/>
</dbReference>
<comment type="subcellular location">
    <subcellularLocation>
        <location evidence="1">Cytoplasm</location>
    </subcellularLocation>
</comment>
<proteinExistence type="inferred from homology"/>
<protein>
    <recommendedName>
        <fullName evidence="13">Elongation factor 1 alpha-like protein</fullName>
    </recommendedName>
    <alternativeName>
        <fullName evidence="3">Elongation factor 1-alpha</fullName>
    </alternativeName>
</protein>
<dbReference type="PROSITE" id="PS51722">
    <property type="entry name" value="G_TR_2"/>
    <property type="match status" value="1"/>
</dbReference>
<evidence type="ECO:0000256" key="1">
    <source>
        <dbReference type="ARBA" id="ARBA00004496"/>
    </source>
</evidence>
<evidence type="ECO:0000256" key="2">
    <source>
        <dbReference type="ARBA" id="ARBA00007249"/>
    </source>
</evidence>
<feature type="region of interest" description="Disordered" evidence="14">
    <location>
        <begin position="1"/>
        <end position="28"/>
    </location>
</feature>
<evidence type="ECO:0000256" key="12">
    <source>
        <dbReference type="ARBA" id="ARBA00063537"/>
    </source>
</evidence>
<feature type="compositionally biased region" description="Low complexity" evidence="14">
    <location>
        <begin position="387"/>
        <end position="407"/>
    </location>
</feature>
<evidence type="ECO:0000256" key="10">
    <source>
        <dbReference type="ARBA" id="ARBA00023134"/>
    </source>
</evidence>
<feature type="region of interest" description="Disordered" evidence="14">
    <location>
        <begin position="220"/>
        <end position="328"/>
    </location>
</feature>
<evidence type="ECO:0000259" key="15">
    <source>
        <dbReference type="PROSITE" id="PS51722"/>
    </source>
</evidence>
<dbReference type="SUPFAM" id="SSF52540">
    <property type="entry name" value="P-loop containing nucleoside triphosphate hydrolases"/>
    <property type="match status" value="1"/>
</dbReference>
<dbReference type="SUPFAM" id="SSF50465">
    <property type="entry name" value="EF-Tu/eEF-1alpha/eIF2-gamma C-terminal domain"/>
    <property type="match status" value="1"/>
</dbReference>
<dbReference type="FunFam" id="2.40.30.10:FF:000020">
    <property type="entry name" value="Translation elongation factor EF-1"/>
    <property type="match status" value="1"/>
</dbReference>
<feature type="compositionally biased region" description="Acidic residues" evidence="14">
    <location>
        <begin position="11"/>
        <end position="28"/>
    </location>
</feature>
<dbReference type="PROSITE" id="PS00301">
    <property type="entry name" value="G_TR_1"/>
    <property type="match status" value="1"/>
</dbReference>
<dbReference type="InterPro" id="IPR015033">
    <property type="entry name" value="HBS1-like_N"/>
</dbReference>